<accession>A0A8H6Y0C7</accession>
<sequence>MFSSVLLALVGCSVSAVAQDVIQSFNPAFSKAGIQGCIAVANNADGEPVIIHNCNTENAVHQEWLVSVEPPDHSFPGPIKIFADKCIDVTGGVNADGTKLQIWTCGEGNPNQQWLSVGGDTYQWNGTDKCIDLTDGSISDGNVLQIWTCDSNNDNQGWVPLSRPVTAQPVTLFASALSSTEQYCIGAASNADGAEIALVSCENPNDYQATFPNGNITWTVPIVTGQIKTFGNKCLDVPNGSTANGVKLQLWTCTAGNTNQIFQFWYDSLSQIEWNGTGKCIDLTSGNFTPGNPIQLWDCANPNTNPNQWWFAGWN</sequence>
<dbReference type="EMBL" id="JACAZH010000016">
    <property type="protein sequence ID" value="KAF7349552.1"/>
    <property type="molecule type" value="Genomic_DNA"/>
</dbReference>
<evidence type="ECO:0000259" key="2">
    <source>
        <dbReference type="SMART" id="SM00458"/>
    </source>
</evidence>
<dbReference type="AlphaFoldDB" id="A0A8H6Y0C7"/>
<keyword evidence="1" id="KW-0732">Signal</keyword>
<dbReference type="SMART" id="SM00458">
    <property type="entry name" value="RICIN"/>
    <property type="match status" value="2"/>
</dbReference>
<dbReference type="CDD" id="cd00161">
    <property type="entry name" value="beta-trefoil_Ricin-like"/>
    <property type="match status" value="2"/>
</dbReference>
<dbReference type="PROSITE" id="PS50231">
    <property type="entry name" value="RICIN_B_LECTIN"/>
    <property type="match status" value="3"/>
</dbReference>
<name>A0A8H6Y0C7_9AGAR</name>
<feature type="domain" description="Ricin B lectin" evidence="2">
    <location>
        <begin position="168"/>
        <end position="312"/>
    </location>
</feature>
<keyword evidence="4" id="KW-1185">Reference proteome</keyword>
<feature type="signal peptide" evidence="1">
    <location>
        <begin position="1"/>
        <end position="18"/>
    </location>
</feature>
<evidence type="ECO:0000313" key="4">
    <source>
        <dbReference type="Proteomes" id="UP000623467"/>
    </source>
</evidence>
<feature type="domain" description="Ricin B lectin" evidence="2">
    <location>
        <begin position="26"/>
        <end position="161"/>
    </location>
</feature>
<gene>
    <name evidence="3" type="ORF">MSAN_01745700</name>
</gene>
<feature type="chain" id="PRO_5034730511" description="Ricin B lectin domain-containing protein" evidence="1">
    <location>
        <begin position="19"/>
        <end position="315"/>
    </location>
</feature>
<dbReference type="SUPFAM" id="SSF50370">
    <property type="entry name" value="Ricin B-like lectins"/>
    <property type="match status" value="2"/>
</dbReference>
<dbReference type="InterPro" id="IPR035992">
    <property type="entry name" value="Ricin_B-like_lectins"/>
</dbReference>
<dbReference type="Gene3D" id="2.80.10.50">
    <property type="match status" value="3"/>
</dbReference>
<reference evidence="3" key="1">
    <citation type="submission" date="2020-05" db="EMBL/GenBank/DDBJ databases">
        <title>Mycena genomes resolve the evolution of fungal bioluminescence.</title>
        <authorList>
            <person name="Tsai I.J."/>
        </authorList>
    </citation>
    <scope>NUCLEOTIDE SEQUENCE</scope>
    <source>
        <strain evidence="3">160909Yilan</strain>
    </source>
</reference>
<comment type="caution">
    <text evidence="3">The sequence shown here is derived from an EMBL/GenBank/DDBJ whole genome shotgun (WGS) entry which is preliminary data.</text>
</comment>
<evidence type="ECO:0000256" key="1">
    <source>
        <dbReference type="SAM" id="SignalP"/>
    </source>
</evidence>
<proteinExistence type="predicted"/>
<evidence type="ECO:0000313" key="3">
    <source>
        <dbReference type="EMBL" id="KAF7349552.1"/>
    </source>
</evidence>
<dbReference type="InterPro" id="IPR000772">
    <property type="entry name" value="Ricin_B_lectin"/>
</dbReference>
<protein>
    <recommendedName>
        <fullName evidence="2">Ricin B lectin domain-containing protein</fullName>
    </recommendedName>
</protein>
<dbReference type="Proteomes" id="UP000623467">
    <property type="component" value="Unassembled WGS sequence"/>
</dbReference>
<organism evidence="3 4">
    <name type="scientific">Mycena sanguinolenta</name>
    <dbReference type="NCBI Taxonomy" id="230812"/>
    <lineage>
        <taxon>Eukaryota</taxon>
        <taxon>Fungi</taxon>
        <taxon>Dikarya</taxon>
        <taxon>Basidiomycota</taxon>
        <taxon>Agaricomycotina</taxon>
        <taxon>Agaricomycetes</taxon>
        <taxon>Agaricomycetidae</taxon>
        <taxon>Agaricales</taxon>
        <taxon>Marasmiineae</taxon>
        <taxon>Mycenaceae</taxon>
        <taxon>Mycena</taxon>
    </lineage>
</organism>
<dbReference type="OrthoDB" id="6770063at2759"/>
<dbReference type="Pfam" id="PF00652">
    <property type="entry name" value="Ricin_B_lectin"/>
    <property type="match status" value="2"/>
</dbReference>